<proteinExistence type="predicted"/>
<feature type="non-terminal residue" evidence="2">
    <location>
        <position position="1"/>
    </location>
</feature>
<accession>A0AAV5VCK3</accession>
<dbReference type="Proteomes" id="UP001432322">
    <property type="component" value="Unassembled WGS sequence"/>
</dbReference>
<evidence type="ECO:0000313" key="3">
    <source>
        <dbReference type="Proteomes" id="UP001432322"/>
    </source>
</evidence>
<evidence type="ECO:0000256" key="1">
    <source>
        <dbReference type="SAM" id="SignalP"/>
    </source>
</evidence>
<comment type="caution">
    <text evidence="2">The sequence shown here is derived from an EMBL/GenBank/DDBJ whole genome shotgun (WGS) entry which is preliminary data.</text>
</comment>
<feature type="chain" id="PRO_5044022953" evidence="1">
    <location>
        <begin position="19"/>
        <end position="198"/>
    </location>
</feature>
<dbReference type="AlphaFoldDB" id="A0AAV5VCK3"/>
<gene>
    <name evidence="2" type="ORF">PFISCL1PPCAC_8423</name>
</gene>
<keyword evidence="1" id="KW-0732">Signal</keyword>
<feature type="signal peptide" evidence="1">
    <location>
        <begin position="1"/>
        <end position="18"/>
    </location>
</feature>
<name>A0AAV5VCK3_9BILA</name>
<protein>
    <submittedName>
        <fullName evidence="2">Uncharacterized protein</fullName>
    </submittedName>
</protein>
<reference evidence="2" key="1">
    <citation type="submission" date="2023-10" db="EMBL/GenBank/DDBJ databases">
        <title>Genome assembly of Pristionchus species.</title>
        <authorList>
            <person name="Yoshida K."/>
            <person name="Sommer R.J."/>
        </authorList>
    </citation>
    <scope>NUCLEOTIDE SEQUENCE</scope>
    <source>
        <strain evidence="2">RS5133</strain>
    </source>
</reference>
<keyword evidence="3" id="KW-1185">Reference proteome</keyword>
<evidence type="ECO:0000313" key="2">
    <source>
        <dbReference type="EMBL" id="GMT17126.1"/>
    </source>
</evidence>
<organism evidence="2 3">
    <name type="scientific">Pristionchus fissidentatus</name>
    <dbReference type="NCBI Taxonomy" id="1538716"/>
    <lineage>
        <taxon>Eukaryota</taxon>
        <taxon>Metazoa</taxon>
        <taxon>Ecdysozoa</taxon>
        <taxon>Nematoda</taxon>
        <taxon>Chromadorea</taxon>
        <taxon>Rhabditida</taxon>
        <taxon>Rhabditina</taxon>
        <taxon>Diplogasteromorpha</taxon>
        <taxon>Diplogasteroidea</taxon>
        <taxon>Neodiplogasteridae</taxon>
        <taxon>Pristionchus</taxon>
    </lineage>
</organism>
<sequence length="198" mass="21934">FRMRLFAVLAVTIVVCFAASKKEDFDKKVTKLVTTYLGNNLPTATDMVATLLTEQKSFEDIATHLMKNVMTLVPATKYISALGMLTTFQSCIKGTGTKLEEGMAKLGGAFKKVLNGPYNKIIKKMKEMKKKKQPTANMKNQVYTIATAALTKKLVQQIINESKKVSTEPQYNCALGPLNTVMLTNLYDMKYAKAKKSG</sequence>
<dbReference type="EMBL" id="BTSY01000003">
    <property type="protein sequence ID" value="GMT17126.1"/>
    <property type="molecule type" value="Genomic_DNA"/>
</dbReference>